<dbReference type="Proteomes" id="UP000664601">
    <property type="component" value="Unassembled WGS sequence"/>
</dbReference>
<name>A0ABS3LE31_9ENTE</name>
<protein>
    <submittedName>
        <fullName evidence="2">Uncharacterized protein</fullName>
    </submittedName>
</protein>
<reference evidence="2 3" key="1">
    <citation type="submission" date="2021-03" db="EMBL/GenBank/DDBJ databases">
        <title>Enterococcal diversity collection.</title>
        <authorList>
            <person name="Gilmore M.S."/>
            <person name="Schwartzman J."/>
            <person name="Van Tyne D."/>
            <person name="Martin M."/>
            <person name="Earl A.M."/>
            <person name="Manson A.L."/>
            <person name="Straub T."/>
            <person name="Salamzade R."/>
            <person name="Saavedra J."/>
            <person name="Lebreton F."/>
            <person name="Prichula J."/>
            <person name="Schaufler K."/>
            <person name="Gaca A."/>
            <person name="Sgardioli B."/>
            <person name="Wagenaar J."/>
            <person name="Strong T."/>
        </authorList>
    </citation>
    <scope>NUCLEOTIDE SEQUENCE [LARGE SCALE GENOMIC DNA]</scope>
    <source>
        <strain evidence="2 3">669A</strain>
    </source>
</reference>
<evidence type="ECO:0000313" key="3">
    <source>
        <dbReference type="Proteomes" id="UP000664601"/>
    </source>
</evidence>
<dbReference type="RefSeq" id="WP_207673565.1">
    <property type="nucleotide sequence ID" value="NZ_JAFREM010000017.1"/>
</dbReference>
<accession>A0ABS3LE31</accession>
<gene>
    <name evidence="2" type="ORF">JZO70_10700</name>
</gene>
<feature type="region of interest" description="Disordered" evidence="1">
    <location>
        <begin position="319"/>
        <end position="400"/>
    </location>
</feature>
<feature type="compositionally biased region" description="Basic residues" evidence="1">
    <location>
        <begin position="341"/>
        <end position="357"/>
    </location>
</feature>
<proteinExistence type="predicted"/>
<keyword evidence="3" id="KW-1185">Reference proteome</keyword>
<feature type="compositionally biased region" description="Basic and acidic residues" evidence="1">
    <location>
        <begin position="367"/>
        <end position="388"/>
    </location>
</feature>
<evidence type="ECO:0000313" key="2">
    <source>
        <dbReference type="EMBL" id="MBO1306634.1"/>
    </source>
</evidence>
<feature type="compositionally biased region" description="Basic and acidic residues" evidence="1">
    <location>
        <begin position="324"/>
        <end position="340"/>
    </location>
</feature>
<organism evidence="2 3">
    <name type="scientific">Candidatus Enterococcus moelleringii</name>
    <dbReference type="NCBI Taxonomy" id="2815325"/>
    <lineage>
        <taxon>Bacteria</taxon>
        <taxon>Bacillati</taxon>
        <taxon>Bacillota</taxon>
        <taxon>Bacilli</taxon>
        <taxon>Lactobacillales</taxon>
        <taxon>Enterococcaceae</taxon>
        <taxon>Enterococcus</taxon>
    </lineage>
</organism>
<feature type="compositionally biased region" description="Basic residues" evidence="1">
    <location>
        <begin position="389"/>
        <end position="400"/>
    </location>
</feature>
<dbReference type="EMBL" id="JAFREM010000017">
    <property type="protein sequence ID" value="MBO1306634.1"/>
    <property type="molecule type" value="Genomic_DNA"/>
</dbReference>
<evidence type="ECO:0000256" key="1">
    <source>
        <dbReference type="SAM" id="MobiDB-lite"/>
    </source>
</evidence>
<sequence length="400" mass="45732">MKVDTQKRLLKLGQVQLFSLKPEGMARRFKKFREQNSDSAYLLQCAVVVLIKNALSPLDYSEATQETISKLLLEGSVKDLAAVRHLCVYFEKFFTTEEWKKVVDRLFKNQAEFLKVTESTQKTVDHLHKMLYCGERQPKELMNIATVFKDANGKKHRFTIKDVDPCYSAEETTELLSILTTLTIFEKDGVRRFTDLVRYIYLSTTPIYDAELEEEAVAEELAAATDEVTTSLEAQLAEAWAAFQKLKVSDEPDAGLVIESAHYLENNVYAGKTMDEIAAYMFEGFVPDPAAEERVTLSRIAAALLGGIRLQQAKPLTDLSQLKDFQKPADPPKNEQPEKPKKPKKPFQKPVYKKTKKDKPPVFSQEAIRKQREEEKKEREIRKAIDKTKKGKGKSKKKKR</sequence>
<comment type="caution">
    <text evidence="2">The sequence shown here is derived from an EMBL/GenBank/DDBJ whole genome shotgun (WGS) entry which is preliminary data.</text>
</comment>